<dbReference type="GO" id="GO:0005737">
    <property type="term" value="C:cytoplasm"/>
    <property type="evidence" value="ECO:0007669"/>
    <property type="project" value="TreeGrafter"/>
</dbReference>
<dbReference type="Pfam" id="PF23227">
    <property type="entry name" value="HEAT_MROH2B_C"/>
    <property type="match status" value="1"/>
</dbReference>
<reference evidence="7" key="1">
    <citation type="submission" date="2022-08" db="UniProtKB">
        <authorList>
            <consortium name="EnsemblMetazoa"/>
        </authorList>
    </citation>
    <scope>IDENTIFICATION</scope>
    <source>
        <strain evidence="7">05x7-T-G4-1.051#20</strain>
    </source>
</reference>
<dbReference type="Pfam" id="PF21047">
    <property type="entry name" value="HEAT_Maestro"/>
    <property type="match status" value="1"/>
</dbReference>
<evidence type="ECO:0000259" key="6">
    <source>
        <dbReference type="Pfam" id="PF23227"/>
    </source>
</evidence>
<feature type="domain" description="Maestro-like HEAT-repeats" evidence="3">
    <location>
        <begin position="984"/>
        <end position="1210"/>
    </location>
</feature>
<proteinExistence type="predicted"/>
<feature type="domain" description="MROH2B-like N-terminal HEAT-repeats" evidence="5">
    <location>
        <begin position="42"/>
        <end position="261"/>
    </location>
</feature>
<dbReference type="Pfam" id="PF23210">
    <property type="entry name" value="HEAT_Maestro_2"/>
    <property type="match status" value="1"/>
</dbReference>
<keyword evidence="8" id="KW-1185">Reference proteome</keyword>
<feature type="compositionally biased region" description="Basic and acidic residues" evidence="2">
    <location>
        <begin position="1287"/>
        <end position="1297"/>
    </location>
</feature>
<dbReference type="PANTHER" id="PTHR23120">
    <property type="entry name" value="MAESTRO-RELATED HEAT DOMAIN-CONTAINING"/>
    <property type="match status" value="1"/>
</dbReference>
<feature type="domain" description="MROH2B-like HEAT-repeats" evidence="4">
    <location>
        <begin position="264"/>
        <end position="959"/>
    </location>
</feature>
<organism evidence="7 8">
    <name type="scientific">Magallana gigas</name>
    <name type="common">Pacific oyster</name>
    <name type="synonym">Crassostrea gigas</name>
    <dbReference type="NCBI Taxonomy" id="29159"/>
    <lineage>
        <taxon>Eukaryota</taxon>
        <taxon>Metazoa</taxon>
        <taxon>Spiralia</taxon>
        <taxon>Lophotrochozoa</taxon>
        <taxon>Mollusca</taxon>
        <taxon>Bivalvia</taxon>
        <taxon>Autobranchia</taxon>
        <taxon>Pteriomorphia</taxon>
        <taxon>Ostreida</taxon>
        <taxon>Ostreoidea</taxon>
        <taxon>Ostreidae</taxon>
        <taxon>Magallana</taxon>
    </lineage>
</organism>
<name>A0A8W8KF32_MAGGI</name>
<accession>A0A8W8KF32</accession>
<sequence length="1692" mass="189414">MPGPEEDGVRGTGGQVDDMTMALIDSANDRTEEGQEQISQALYDLGKHKPALVLSSCYSYLKKHTKLAQEHRVILLQCMEKIVKDTLDQIDTGLATDLIKLGALEMTLSKEVVPDWQNAASGLLVALGAQYCDEVMAEMFERFQPGTLPHYFVVRTIGNLAQANVYRMVPHLTAVLSTTLPMLGMVKHDNMKWVFSAALSKFSEAIIEYCANIDKAPDPSITEDRFSQEIGSAFDVLFSSWLQSKEAKLRLTIVEAMGHMTHLMAKDKLEEILPRVLQGILGLYKKHPEPFHITQGLCNVLDAVCTEGNTILEPQLELLLSALFPQVFNPPDYNNPFSIKNHNEVLRCFAILARPFSGKLTGILLQKLEQGNEKIRIGILTIFKHLINAASEAMEDKQEVVVSGLKMMLGEQNNKLKKIFAQVIIAMAHHGYLELEGGHQMIEFIVKQCSLPNDPPGKRSTDPEYVSNQALRLMCDNVLQLLATTVEDMEPVLWPFLLEMIIPEQYTEAGGVVCKCLSHLANKKREERAEDYELDYEILANTPKPNVMIARLMVLAGRPKNNRDRGMHVLQLMKGMSPNFHESLVELWDTVIPKLTQYLEDASKEDSWSQKNWEDLTLKLLSKSLDVVESEDWIADLGETFGSQIPLYHSYPEEKNFLYKCIGIIMRKSTKKDFINKHLDLIFSTVKHTDQVEREGVAIAMGFCAASHLDSVLGKLDSVAKNDMAQKSGGIFKFMKDKSEVDVERIKATLMLCYGYVALFSPVSLIVSRMEATILRSITPHFVNVKTHQSTELRKAVVHCMDLMGKAFHPERVKNLNFVFSRRHEFLDTSVKTNLIRTLDLIGKALHPDHLKAQYSFSTRGELINHMESYMKAESLTSLTTETRALAMNACATLVKLDPKLSEAEEFDLIKTATECVYPLPRDGGGVAKKGKEEMEVEVEVLLESSVEALHDLLKELLKKDLTTDGLDSIFKHIVPWLLSTQDHERERALNTFLECAQFLLEHMEPSKSNFSNQSSIIARLVPRCTDPDAEVRKLAVDCIYVSLKIASRVEGHPADYKDTMIDALPTLKERLVKGDPSVLFSVINDLSKVIAKKMPSDQLQNFLEVLQEGLLDPQSHSSSGACVVLNGMMKIRGAEILKQVDNIVTSLHNKLASIDFTQTRTGTLRSIRTLATHHLSSVLKTLLSYQLPFDSDMVEVWQTLCQDPQLTAAMIDHMLDLLHKSLPYEERTSEEETVRTATSLPMAVTCALKIIFDCEETEEQGLKAYHTLMGALMLRIGSSVGVKPVRQKEMEKEDKPKGKKVAPVSSKSPEPSLAAIETFRSFLTRTKSNDILDILTEEGCWEKFEAEEDYPEGFTILTRALVASSVAAPHISKIVASLTSALSSLYDPQRVVVAAFFAELINQKCMDDADLVELVMNSLLGRLVDSSHKVRMLCIRGLGNIASVGSELVKKYSTTVLSAMMAGMDDKEDPDDDITTEAMSGLSRILCEIEESHIRAILINVSLKIRPCFEKEKPAVRAQAIILFGNLSRFGDGPSKAPFLEQIHSNLVSLLLHLNDPEIEVKKACKFSLRLLGPLMGSEAINNKFQRHLLEDANLIYGEFLNDLAKLMIDDFPDKVNFYVMGCVSFFKSFWPEIKSNAALFVGYLLGNLPEARQNAISKEHVCSALIMLLKDQTPAVRCRAAEAMSLLYQY</sequence>
<dbReference type="InterPro" id="IPR055406">
    <property type="entry name" value="HEAT_Maestro"/>
</dbReference>
<dbReference type="Gene3D" id="1.25.10.10">
    <property type="entry name" value="Leucine-rich Repeat Variant"/>
    <property type="match status" value="3"/>
</dbReference>
<evidence type="ECO:0000256" key="2">
    <source>
        <dbReference type="SAM" id="MobiDB-lite"/>
    </source>
</evidence>
<protein>
    <recommendedName>
        <fullName evidence="9">HEAT repeat-containing protein 7A</fullName>
    </recommendedName>
</protein>
<evidence type="ECO:0008006" key="9">
    <source>
        <dbReference type="Google" id="ProtNLM"/>
    </source>
</evidence>
<dbReference type="InterPro" id="IPR055408">
    <property type="entry name" value="HEAT_MROH2B-like"/>
</dbReference>
<evidence type="ECO:0000259" key="4">
    <source>
        <dbReference type="Pfam" id="PF23210"/>
    </source>
</evidence>
<dbReference type="Proteomes" id="UP000005408">
    <property type="component" value="Unassembled WGS sequence"/>
</dbReference>
<keyword evidence="1" id="KW-0677">Repeat</keyword>
<dbReference type="InterPro" id="IPR056282">
    <property type="entry name" value="MROH2B-like_N_HEAT"/>
</dbReference>
<evidence type="ECO:0000259" key="3">
    <source>
        <dbReference type="Pfam" id="PF21047"/>
    </source>
</evidence>
<dbReference type="InterPro" id="IPR048465">
    <property type="entry name" value="Maestro-like_HEAT"/>
</dbReference>
<evidence type="ECO:0000313" key="8">
    <source>
        <dbReference type="Proteomes" id="UP000005408"/>
    </source>
</evidence>
<dbReference type="InterPro" id="IPR045206">
    <property type="entry name" value="Maestro_heat-like_prot"/>
</dbReference>
<dbReference type="SUPFAM" id="SSF48371">
    <property type="entry name" value="ARM repeat"/>
    <property type="match status" value="2"/>
</dbReference>
<evidence type="ECO:0000256" key="1">
    <source>
        <dbReference type="ARBA" id="ARBA00022737"/>
    </source>
</evidence>
<dbReference type="PANTHER" id="PTHR23120:SF0">
    <property type="entry name" value="MAESTRO HEAT-LIKE REPEAT FAMILY MEMBER 1"/>
    <property type="match status" value="1"/>
</dbReference>
<dbReference type="InterPro" id="IPR016024">
    <property type="entry name" value="ARM-type_fold"/>
</dbReference>
<dbReference type="InterPro" id="IPR011989">
    <property type="entry name" value="ARM-like"/>
</dbReference>
<evidence type="ECO:0000259" key="5">
    <source>
        <dbReference type="Pfam" id="PF23221"/>
    </source>
</evidence>
<dbReference type="EnsemblMetazoa" id="G23618.1">
    <property type="protein sequence ID" value="G23618.1:cds"/>
    <property type="gene ID" value="G23618"/>
</dbReference>
<feature type="domain" description="Maestro/Maestro-like HEAT-repeats" evidence="6">
    <location>
        <begin position="1416"/>
        <end position="1689"/>
    </location>
</feature>
<dbReference type="Pfam" id="PF23221">
    <property type="entry name" value="HEAT_MROH2B_1st"/>
    <property type="match status" value="1"/>
</dbReference>
<evidence type="ECO:0000313" key="7">
    <source>
        <dbReference type="EnsemblMetazoa" id="G23618.1:cds"/>
    </source>
</evidence>
<feature type="region of interest" description="Disordered" evidence="2">
    <location>
        <begin position="1286"/>
        <end position="1310"/>
    </location>
</feature>